<dbReference type="InterPro" id="IPR036259">
    <property type="entry name" value="MFS_trans_sf"/>
</dbReference>
<feature type="transmembrane region" description="Helical" evidence="1">
    <location>
        <begin position="328"/>
        <end position="348"/>
    </location>
</feature>
<sequence length="391" mass="40298">MDMKELRVVASSCAAACVGNATWWMQPVLMHQLVTTDGMSESLAGLVITIEMLSLSLGSALLNRLIGERTPLFGVALWGTVVAIVGAFLAVFWEHHTSWLILARLAVGAGAGAAFMASNRLAARTRVPESTFATLGIVNVVYGIVLIGLLPHIGISMETGSFKVFVIAIVMLLPVVLFTPRTVYDSGTTQTVGFSPEQLTARGGVSGRIAVIAAGSWAIGLCSGIIWVFYWIIGERAGMSSVAIESAVTASIVAAGVGSTMAAVIGAKFGRARPACVGLAILAASVLTLSSHPAEFGFRVAACLQLSAIYFLFPFLQAAAAAEDPSGVGASYVGSAFFTAGALAPLVGSIVVQYIGFGLVAGAIVVVAVVLGLALLLLERRSPAVVSRVIG</sequence>
<dbReference type="EMBL" id="CP046910">
    <property type="protein sequence ID" value="QGZ56889.1"/>
    <property type="molecule type" value="Genomic_DNA"/>
</dbReference>
<evidence type="ECO:0000256" key="1">
    <source>
        <dbReference type="SAM" id="Phobius"/>
    </source>
</evidence>
<feature type="transmembrane region" description="Helical" evidence="1">
    <location>
        <begin position="239"/>
        <end position="265"/>
    </location>
</feature>
<dbReference type="RefSeq" id="WP_158759840.1">
    <property type="nucleotide sequence ID" value="NZ_CP046910.1"/>
</dbReference>
<dbReference type="Gene3D" id="1.20.1250.20">
    <property type="entry name" value="MFS general substrate transporter like domains"/>
    <property type="match status" value="2"/>
</dbReference>
<organism evidence="2 3">
    <name type="scientific">Paraburkholderia acidiphila</name>
    <dbReference type="NCBI Taxonomy" id="2571747"/>
    <lineage>
        <taxon>Bacteria</taxon>
        <taxon>Pseudomonadati</taxon>
        <taxon>Pseudomonadota</taxon>
        <taxon>Betaproteobacteria</taxon>
        <taxon>Burkholderiales</taxon>
        <taxon>Burkholderiaceae</taxon>
        <taxon>Paraburkholderia</taxon>
    </lineage>
</organism>
<evidence type="ECO:0000313" key="3">
    <source>
        <dbReference type="Proteomes" id="UP000434209"/>
    </source>
</evidence>
<name>A0A7Z2JAW7_9BURK</name>
<keyword evidence="1" id="KW-0472">Membrane</keyword>
<evidence type="ECO:0008006" key="4">
    <source>
        <dbReference type="Google" id="ProtNLM"/>
    </source>
</evidence>
<dbReference type="KEGG" id="pacp:FAZ97_18210"/>
<dbReference type="OrthoDB" id="7492561at2"/>
<keyword evidence="1" id="KW-1133">Transmembrane helix</keyword>
<feature type="transmembrane region" description="Helical" evidence="1">
    <location>
        <begin position="162"/>
        <end position="179"/>
    </location>
</feature>
<protein>
    <recommendedName>
        <fullName evidence="4">MFS transporter</fullName>
    </recommendedName>
</protein>
<keyword evidence="3" id="KW-1185">Reference proteome</keyword>
<feature type="transmembrane region" description="Helical" evidence="1">
    <location>
        <begin position="354"/>
        <end position="378"/>
    </location>
</feature>
<proteinExistence type="predicted"/>
<feature type="transmembrane region" description="Helical" evidence="1">
    <location>
        <begin position="43"/>
        <end position="63"/>
    </location>
</feature>
<dbReference type="SUPFAM" id="SSF103473">
    <property type="entry name" value="MFS general substrate transporter"/>
    <property type="match status" value="1"/>
</dbReference>
<feature type="transmembrane region" description="Helical" evidence="1">
    <location>
        <begin position="99"/>
        <end position="118"/>
    </location>
</feature>
<feature type="transmembrane region" description="Helical" evidence="1">
    <location>
        <begin position="296"/>
        <end position="316"/>
    </location>
</feature>
<gene>
    <name evidence="2" type="ORF">FAZ97_18210</name>
</gene>
<dbReference type="Proteomes" id="UP000434209">
    <property type="component" value="Chromosome 2"/>
</dbReference>
<accession>A0A7Z2JAW7</accession>
<feature type="transmembrane region" description="Helical" evidence="1">
    <location>
        <begin position="209"/>
        <end position="233"/>
    </location>
</feature>
<feature type="transmembrane region" description="Helical" evidence="1">
    <location>
        <begin position="130"/>
        <end position="150"/>
    </location>
</feature>
<evidence type="ECO:0000313" key="2">
    <source>
        <dbReference type="EMBL" id="QGZ56889.1"/>
    </source>
</evidence>
<feature type="transmembrane region" description="Helical" evidence="1">
    <location>
        <begin position="75"/>
        <end position="93"/>
    </location>
</feature>
<keyword evidence="1" id="KW-0812">Transmembrane</keyword>
<reference evidence="2 3" key="1">
    <citation type="submission" date="2019-12" db="EMBL/GenBank/DDBJ databases">
        <title>Paraburkholderia acidiphila 7Q-K02 sp. nov and Paraburkholderia acidisoli DHF22 sp. nov., two strains isolated from forest soil.</title>
        <authorList>
            <person name="Gao Z."/>
            <person name="Qiu L."/>
        </authorList>
    </citation>
    <scope>NUCLEOTIDE SEQUENCE [LARGE SCALE GENOMIC DNA]</scope>
    <source>
        <strain evidence="2 3">7Q-K02</strain>
    </source>
</reference>
<dbReference type="AlphaFoldDB" id="A0A7Z2JAW7"/>